<sequence length="55" mass="6129">MGKIVFEVEMTGRIHPAFDAKTFARGIAYRASRWCESAQVKGANVAVEVKSEKKE</sequence>
<dbReference type="Proteomes" id="UP001596500">
    <property type="component" value="Unassembled WGS sequence"/>
</dbReference>
<dbReference type="EMBL" id="JBHTBW010000087">
    <property type="protein sequence ID" value="MFC7443487.1"/>
    <property type="molecule type" value="Genomic_DNA"/>
</dbReference>
<protein>
    <submittedName>
        <fullName evidence="1">Uncharacterized protein</fullName>
    </submittedName>
</protein>
<comment type="caution">
    <text evidence="1">The sequence shown here is derived from an EMBL/GenBank/DDBJ whole genome shotgun (WGS) entry which is preliminary data.</text>
</comment>
<name>A0ABW2RR48_9BACL</name>
<organism evidence="1 2">
    <name type="scientific">Laceyella putida</name>
    <dbReference type="NCBI Taxonomy" id="110101"/>
    <lineage>
        <taxon>Bacteria</taxon>
        <taxon>Bacillati</taxon>
        <taxon>Bacillota</taxon>
        <taxon>Bacilli</taxon>
        <taxon>Bacillales</taxon>
        <taxon>Thermoactinomycetaceae</taxon>
        <taxon>Laceyella</taxon>
    </lineage>
</organism>
<dbReference type="RefSeq" id="WP_379867818.1">
    <property type="nucleotide sequence ID" value="NZ_JBHTBW010000087.1"/>
</dbReference>
<evidence type="ECO:0000313" key="1">
    <source>
        <dbReference type="EMBL" id="MFC7443487.1"/>
    </source>
</evidence>
<evidence type="ECO:0000313" key="2">
    <source>
        <dbReference type="Proteomes" id="UP001596500"/>
    </source>
</evidence>
<gene>
    <name evidence="1" type="ORF">ACFQNG_20725</name>
</gene>
<proteinExistence type="predicted"/>
<keyword evidence="2" id="KW-1185">Reference proteome</keyword>
<reference evidence="2" key="1">
    <citation type="journal article" date="2019" name="Int. J. Syst. Evol. Microbiol.">
        <title>The Global Catalogue of Microorganisms (GCM) 10K type strain sequencing project: providing services to taxonomists for standard genome sequencing and annotation.</title>
        <authorList>
            <consortium name="The Broad Institute Genomics Platform"/>
            <consortium name="The Broad Institute Genome Sequencing Center for Infectious Disease"/>
            <person name="Wu L."/>
            <person name="Ma J."/>
        </authorList>
    </citation>
    <scope>NUCLEOTIDE SEQUENCE [LARGE SCALE GENOMIC DNA]</scope>
    <source>
        <strain evidence="2">CGMCC 1.12942</strain>
    </source>
</reference>
<accession>A0ABW2RR48</accession>